<protein>
    <recommendedName>
        <fullName evidence="4">Transporter</fullName>
    </recommendedName>
</protein>
<evidence type="ECO:0000313" key="3">
    <source>
        <dbReference type="Proteomes" id="UP000815846"/>
    </source>
</evidence>
<feature type="signal peptide" evidence="1">
    <location>
        <begin position="1"/>
        <end position="20"/>
    </location>
</feature>
<dbReference type="RefSeq" id="WP_101345552.1">
    <property type="nucleotide sequence ID" value="NZ_PJAI02000006.1"/>
</dbReference>
<dbReference type="EMBL" id="PJAI02000006">
    <property type="protein sequence ID" value="TYK66135.1"/>
    <property type="molecule type" value="Genomic_DNA"/>
</dbReference>
<gene>
    <name evidence="2" type="ORF">CWS31_007670</name>
</gene>
<evidence type="ECO:0008006" key="4">
    <source>
        <dbReference type="Google" id="ProtNLM"/>
    </source>
</evidence>
<sequence>MKKQLKSLAILSLLPLAVNAEEVTKSGSKVQDMSDPLAVYTQVGVGSANMGLYLNMGKSYDPGTPNTMAMNLLEIKGLLGETFGWGHDDGADQAVDSVRFRNFKVNTKDGRGAQVDFVYSLNESSIGKHNGTLSYSLIQALPKWGRLNLYPLAGLGATIAKDAIQGDGSTDSGFSFEGVFAQVGFYSKLKITDKIWFNYNPTWVTTLGGNPYYKDNAYGTNNSSVFSNEISLGYQITPTLNIRYFGDWNQYIDFKDGNQRIVVSYQL</sequence>
<keyword evidence="3" id="KW-1185">Reference proteome</keyword>
<keyword evidence="1" id="KW-0732">Signal</keyword>
<evidence type="ECO:0000256" key="1">
    <source>
        <dbReference type="SAM" id="SignalP"/>
    </source>
</evidence>
<comment type="caution">
    <text evidence="2">The sequence shown here is derived from an EMBL/GenBank/DDBJ whole genome shotgun (WGS) entry which is preliminary data.</text>
</comment>
<feature type="chain" id="PRO_5046799963" description="Transporter" evidence="1">
    <location>
        <begin position="21"/>
        <end position="267"/>
    </location>
</feature>
<dbReference type="Proteomes" id="UP000815846">
    <property type="component" value="Unassembled WGS sequence"/>
</dbReference>
<name>A0ABY3MY25_9GAMM</name>
<proteinExistence type="predicted"/>
<reference evidence="2 3" key="1">
    <citation type="submission" date="2019-08" db="EMBL/GenBank/DDBJ databases">
        <title>Microbe sample from Colwellia echini.</title>
        <authorList>
            <person name="Christiansen L."/>
            <person name="Pathiraja D."/>
            <person name="Schultz-Johansen M."/>
            <person name="Choi I.-G."/>
            <person name="Stougaard P."/>
        </authorList>
    </citation>
    <scope>NUCLEOTIDE SEQUENCE [LARGE SCALE GENOMIC DNA]</scope>
    <source>
        <strain evidence="2 3">A3</strain>
    </source>
</reference>
<organism evidence="2 3">
    <name type="scientific">Colwellia echini</name>
    <dbReference type="NCBI Taxonomy" id="1982103"/>
    <lineage>
        <taxon>Bacteria</taxon>
        <taxon>Pseudomonadati</taxon>
        <taxon>Pseudomonadota</taxon>
        <taxon>Gammaproteobacteria</taxon>
        <taxon>Alteromonadales</taxon>
        <taxon>Colwelliaceae</taxon>
        <taxon>Colwellia</taxon>
    </lineage>
</organism>
<evidence type="ECO:0000313" key="2">
    <source>
        <dbReference type="EMBL" id="TYK66135.1"/>
    </source>
</evidence>
<accession>A0ABY3MY25</accession>